<name>A0ACC4BH07_POPAL</name>
<dbReference type="Proteomes" id="UP000309997">
    <property type="component" value="Unassembled WGS sequence"/>
</dbReference>
<protein>
    <submittedName>
        <fullName evidence="1">Uncharacterized protein</fullName>
    </submittedName>
</protein>
<gene>
    <name evidence="1" type="ORF">D5086_022640</name>
</gene>
<reference evidence="1 2" key="1">
    <citation type="journal article" date="2024" name="Plant Biotechnol. J.">
        <title>Genome and CRISPR/Cas9 system of a widespread forest tree (Populus alba) in the world.</title>
        <authorList>
            <person name="Liu Y.J."/>
            <person name="Jiang P.F."/>
            <person name="Han X.M."/>
            <person name="Li X.Y."/>
            <person name="Wang H.M."/>
            <person name="Wang Y.J."/>
            <person name="Wang X.X."/>
            <person name="Zeng Q.Y."/>
        </authorList>
    </citation>
    <scope>NUCLEOTIDE SEQUENCE [LARGE SCALE GENOMIC DNA]</scope>
    <source>
        <strain evidence="2">cv. PAL-ZL1</strain>
    </source>
</reference>
<accession>A0ACC4BH07</accession>
<proteinExistence type="predicted"/>
<dbReference type="EMBL" id="RCHU02000011">
    <property type="protein sequence ID" value="KAL3577357.1"/>
    <property type="molecule type" value="Genomic_DNA"/>
</dbReference>
<comment type="caution">
    <text evidence="1">The sequence shown here is derived from an EMBL/GenBank/DDBJ whole genome shotgun (WGS) entry which is preliminary data.</text>
</comment>
<evidence type="ECO:0000313" key="1">
    <source>
        <dbReference type="EMBL" id="KAL3577357.1"/>
    </source>
</evidence>
<keyword evidence="2" id="KW-1185">Reference proteome</keyword>
<evidence type="ECO:0000313" key="2">
    <source>
        <dbReference type="Proteomes" id="UP000309997"/>
    </source>
</evidence>
<sequence>MELWMRGGRYDVSNEVHLKQFAVIVFALLWKLWLGGSPASFLLAGGGLWFVFGKATGEERCWFRWELPKWQRGKVYEQAGARTTLV</sequence>
<organism evidence="1 2">
    <name type="scientific">Populus alba</name>
    <name type="common">White poplar</name>
    <dbReference type="NCBI Taxonomy" id="43335"/>
    <lineage>
        <taxon>Eukaryota</taxon>
        <taxon>Viridiplantae</taxon>
        <taxon>Streptophyta</taxon>
        <taxon>Embryophyta</taxon>
        <taxon>Tracheophyta</taxon>
        <taxon>Spermatophyta</taxon>
        <taxon>Magnoliopsida</taxon>
        <taxon>eudicotyledons</taxon>
        <taxon>Gunneridae</taxon>
        <taxon>Pentapetalae</taxon>
        <taxon>rosids</taxon>
        <taxon>fabids</taxon>
        <taxon>Malpighiales</taxon>
        <taxon>Salicaceae</taxon>
        <taxon>Saliceae</taxon>
        <taxon>Populus</taxon>
    </lineage>
</organism>